<dbReference type="RefSeq" id="XP_017338328.1">
    <property type="nucleotide sequence ID" value="XM_017482839.3"/>
</dbReference>
<dbReference type="InterPro" id="IPR000276">
    <property type="entry name" value="GPCR_Rhodpsn"/>
</dbReference>
<reference evidence="12" key="2">
    <citation type="submission" date="2025-08" db="UniProtKB">
        <authorList>
            <consortium name="RefSeq"/>
        </authorList>
    </citation>
    <scope>IDENTIFICATION</scope>
    <source>
        <tissue evidence="12">Blood</tissue>
    </source>
</reference>
<evidence type="ECO:0000256" key="1">
    <source>
        <dbReference type="ARBA" id="ARBA00004651"/>
    </source>
</evidence>
<keyword evidence="6 9" id="KW-0472">Membrane</keyword>
<evidence type="ECO:0000256" key="4">
    <source>
        <dbReference type="ARBA" id="ARBA00022989"/>
    </source>
</evidence>
<keyword evidence="2" id="KW-1003">Cell membrane</keyword>
<feature type="transmembrane region" description="Helical" evidence="9">
    <location>
        <begin position="175"/>
        <end position="199"/>
    </location>
</feature>
<evidence type="ECO:0000256" key="7">
    <source>
        <dbReference type="ARBA" id="ARBA00023170"/>
    </source>
</evidence>
<dbReference type="PANTHER" id="PTHR24231:SF14">
    <property type="entry name" value="SUCCINATE RECEPTOR 1"/>
    <property type="match status" value="1"/>
</dbReference>
<dbReference type="KEGG" id="ipu:108273563"/>
<dbReference type="AlphaFoldDB" id="A0A2D0S6F4"/>
<dbReference type="GeneID" id="108273563"/>
<keyword evidence="7 12" id="KW-0675">Receptor</keyword>
<dbReference type="Gene3D" id="1.20.1070.10">
    <property type="entry name" value="Rhodopsin 7-helix transmembrane proteins"/>
    <property type="match status" value="1"/>
</dbReference>
<dbReference type="Pfam" id="PF00001">
    <property type="entry name" value="7tm_1"/>
    <property type="match status" value="1"/>
</dbReference>
<evidence type="ECO:0000256" key="5">
    <source>
        <dbReference type="ARBA" id="ARBA00023040"/>
    </source>
</evidence>
<dbReference type="SUPFAM" id="SSF81321">
    <property type="entry name" value="Family A G protein-coupled receptor-like"/>
    <property type="match status" value="1"/>
</dbReference>
<dbReference type="GO" id="GO:0004930">
    <property type="term" value="F:G protein-coupled receptor activity"/>
    <property type="evidence" value="ECO:0007669"/>
    <property type="project" value="UniProtKB-KW"/>
</dbReference>
<dbReference type="PRINTS" id="PR00237">
    <property type="entry name" value="GPCRRHODOPSN"/>
</dbReference>
<feature type="domain" description="G-protein coupled receptors family 1 profile" evidence="10">
    <location>
        <begin position="31"/>
        <end position="284"/>
    </location>
</feature>
<keyword evidence="11" id="KW-1185">Reference proteome</keyword>
<keyword evidence="5" id="KW-0297">G-protein coupled receptor</keyword>
<dbReference type="PANTHER" id="PTHR24231">
    <property type="entry name" value="PURINOCEPTOR-RELATED G-PROTEIN COUPLED RECEPTOR"/>
    <property type="match status" value="1"/>
</dbReference>
<evidence type="ECO:0000256" key="8">
    <source>
        <dbReference type="ARBA" id="ARBA00023224"/>
    </source>
</evidence>
<dbReference type="Proteomes" id="UP000221080">
    <property type="component" value="Chromosome 13"/>
</dbReference>
<comment type="subcellular location">
    <subcellularLocation>
        <location evidence="1">Cell membrane</location>
        <topology evidence="1">Multi-pass membrane protein</topology>
    </subcellularLocation>
</comment>
<feature type="transmembrane region" description="Helical" evidence="9">
    <location>
        <begin position="128"/>
        <end position="152"/>
    </location>
</feature>
<protein>
    <submittedName>
        <fullName evidence="12">Succinate receptor 1</fullName>
    </submittedName>
</protein>
<feature type="transmembrane region" description="Helical" evidence="9">
    <location>
        <begin position="20"/>
        <end position="41"/>
    </location>
</feature>
<evidence type="ECO:0000256" key="2">
    <source>
        <dbReference type="ARBA" id="ARBA00022475"/>
    </source>
</evidence>
<proteinExistence type="predicted"/>
<keyword evidence="4 9" id="KW-1133">Transmembrane helix</keyword>
<evidence type="ECO:0000259" key="10">
    <source>
        <dbReference type="PROSITE" id="PS50262"/>
    </source>
</evidence>
<name>A0A2D0S6F4_ICTPU</name>
<evidence type="ECO:0000313" key="12">
    <source>
        <dbReference type="RefSeq" id="XP_017338328.1"/>
    </source>
</evidence>
<dbReference type="OrthoDB" id="9927220at2759"/>
<dbReference type="InterPro" id="IPR017452">
    <property type="entry name" value="GPCR_Rhodpsn_7TM"/>
</dbReference>
<dbReference type="PROSITE" id="PS50262">
    <property type="entry name" value="G_PROTEIN_RECEP_F1_2"/>
    <property type="match status" value="1"/>
</dbReference>
<evidence type="ECO:0000256" key="3">
    <source>
        <dbReference type="ARBA" id="ARBA00022692"/>
    </source>
</evidence>
<dbReference type="GO" id="GO:0005886">
    <property type="term" value="C:plasma membrane"/>
    <property type="evidence" value="ECO:0007669"/>
    <property type="project" value="UniProtKB-SubCell"/>
</dbReference>
<evidence type="ECO:0000256" key="6">
    <source>
        <dbReference type="ARBA" id="ARBA00023136"/>
    </source>
</evidence>
<keyword evidence="8" id="KW-0807">Transducer</keyword>
<organism evidence="11 12">
    <name type="scientific">Ictalurus punctatus</name>
    <name type="common">Channel catfish</name>
    <name type="synonym">Silurus punctatus</name>
    <dbReference type="NCBI Taxonomy" id="7998"/>
    <lineage>
        <taxon>Eukaryota</taxon>
        <taxon>Metazoa</taxon>
        <taxon>Chordata</taxon>
        <taxon>Craniata</taxon>
        <taxon>Vertebrata</taxon>
        <taxon>Euteleostomi</taxon>
        <taxon>Actinopterygii</taxon>
        <taxon>Neopterygii</taxon>
        <taxon>Teleostei</taxon>
        <taxon>Ostariophysi</taxon>
        <taxon>Siluriformes</taxon>
        <taxon>Ictaluridae</taxon>
        <taxon>Ictalurus</taxon>
    </lineage>
</organism>
<keyword evidence="3 9" id="KW-0812">Transmembrane</keyword>
<dbReference type="OMA" id="INRYINH"/>
<feature type="transmembrane region" description="Helical" evidence="9">
    <location>
        <begin position="260"/>
        <end position="286"/>
    </location>
</feature>
<evidence type="ECO:0000313" key="11">
    <source>
        <dbReference type="Proteomes" id="UP000221080"/>
    </source>
</evidence>
<reference evidence="11" key="1">
    <citation type="journal article" date="2016" name="Nat. Commun.">
        <title>The channel catfish genome sequence provides insights into the evolution of scale formation in teleosts.</title>
        <authorList>
            <person name="Liu Z."/>
            <person name="Liu S."/>
            <person name="Yao J."/>
            <person name="Bao L."/>
            <person name="Zhang J."/>
            <person name="Li Y."/>
            <person name="Jiang C."/>
            <person name="Sun L."/>
            <person name="Wang R."/>
            <person name="Zhang Y."/>
            <person name="Zhou T."/>
            <person name="Zeng Q."/>
            <person name="Fu Q."/>
            <person name="Gao S."/>
            <person name="Li N."/>
            <person name="Koren S."/>
            <person name="Jiang Y."/>
            <person name="Zimin A."/>
            <person name="Xu P."/>
            <person name="Phillippy A.M."/>
            <person name="Geng X."/>
            <person name="Song L."/>
            <person name="Sun F."/>
            <person name="Li C."/>
            <person name="Wang X."/>
            <person name="Chen A."/>
            <person name="Jin Y."/>
            <person name="Yuan Z."/>
            <person name="Yang Y."/>
            <person name="Tan S."/>
            <person name="Peatman E."/>
            <person name="Lu J."/>
            <person name="Qin Z."/>
            <person name="Dunham R."/>
            <person name="Li Z."/>
            <person name="Sonstegard T."/>
            <person name="Feng J."/>
            <person name="Danzmann R.G."/>
            <person name="Schroeder S."/>
            <person name="Scheffler B."/>
            <person name="Duke M.V."/>
            <person name="Ballard L."/>
            <person name="Kucuktas H."/>
            <person name="Kaltenboeck L."/>
            <person name="Liu H."/>
            <person name="Armbruster J."/>
            <person name="Xie Y."/>
            <person name="Kirby M.L."/>
            <person name="Tian Y."/>
            <person name="Flanagan M.E."/>
            <person name="Mu W."/>
            <person name="Waldbieser G.C."/>
        </authorList>
    </citation>
    <scope>NUCLEOTIDE SEQUENCE [LARGE SCALE GENOMIC DNA]</scope>
    <source>
        <strain evidence="11">SDA103</strain>
    </source>
</reference>
<gene>
    <name evidence="12" type="primary">LOC108273563</name>
</gene>
<feature type="transmembrane region" description="Helical" evidence="9">
    <location>
        <begin position="94"/>
        <end position="116"/>
    </location>
</feature>
<feature type="transmembrane region" description="Helical" evidence="9">
    <location>
        <begin position="220"/>
        <end position="240"/>
    </location>
</feature>
<feature type="transmembrane region" description="Helical" evidence="9">
    <location>
        <begin position="53"/>
        <end position="74"/>
    </location>
</feature>
<evidence type="ECO:0000256" key="9">
    <source>
        <dbReference type="SAM" id="Phobius"/>
    </source>
</evidence>
<accession>A0A2D0S6F4</accession>
<sequence>MASNCSDITTLLLKHYLSPVYATEFAIGFLVNLFVILFYVFCLPSWKSINVYMFNLAISDLICLSTLPVLSYNYMNNQDFPTVGCVVTRYILHVNLYSSILFMMWVGVDRLLLLWYPQRNHILLTWKASLFVSFLNWIWVTAETGPLISFVINDLKKNNWTKCNDFASMYQTDSVLTYSLLLTTIGYVLPMLTLCLLSSRMVSLLKKREEVLGTSFQRPVSIMKAAALMLLVFYTPFHVMRNIRLVSQLPSLGLFQCTKAYIEAVYIITRPIAFAHSVINPVFYVLMTDRFKEVLQEKWNQFRRLAKLRRLS</sequence>